<feature type="transmembrane region" description="Helical" evidence="5">
    <location>
        <begin position="230"/>
        <end position="247"/>
    </location>
</feature>
<evidence type="ECO:0000256" key="3">
    <source>
        <dbReference type="ARBA" id="ARBA00022989"/>
    </source>
</evidence>
<dbReference type="AlphaFoldDB" id="A0AAP8JVW8"/>
<feature type="transmembrane region" description="Helical" evidence="5">
    <location>
        <begin position="184"/>
        <end position="204"/>
    </location>
</feature>
<dbReference type="GO" id="GO:0016020">
    <property type="term" value="C:membrane"/>
    <property type="evidence" value="ECO:0007669"/>
    <property type="project" value="UniProtKB-SubCell"/>
</dbReference>
<comment type="caution">
    <text evidence="7">The sequence shown here is derived from an EMBL/GenBank/DDBJ whole genome shotgun (WGS) entry which is preliminary data.</text>
</comment>
<dbReference type="Proteomes" id="UP000224044">
    <property type="component" value="Unassembled WGS sequence"/>
</dbReference>
<dbReference type="PANTHER" id="PTHR37422">
    <property type="entry name" value="TEICHURONIC ACID BIOSYNTHESIS PROTEIN TUAE"/>
    <property type="match status" value="1"/>
</dbReference>
<keyword evidence="4 5" id="KW-0472">Membrane</keyword>
<feature type="transmembrane region" description="Helical" evidence="5">
    <location>
        <begin position="384"/>
        <end position="402"/>
    </location>
</feature>
<keyword evidence="3 5" id="KW-1133">Transmembrane helix</keyword>
<evidence type="ECO:0000256" key="5">
    <source>
        <dbReference type="SAM" id="Phobius"/>
    </source>
</evidence>
<protein>
    <recommendedName>
        <fullName evidence="6">O-antigen ligase-related domain-containing protein</fullName>
    </recommendedName>
</protein>
<evidence type="ECO:0000313" key="7">
    <source>
        <dbReference type="EMBL" id="PHE08628.1"/>
    </source>
</evidence>
<dbReference type="PANTHER" id="PTHR37422:SF13">
    <property type="entry name" value="LIPOPOLYSACCHARIDE BIOSYNTHESIS PROTEIN PA4999-RELATED"/>
    <property type="match status" value="1"/>
</dbReference>
<keyword evidence="2 5" id="KW-0812">Transmembrane</keyword>
<feature type="transmembrane region" description="Helical" evidence="5">
    <location>
        <begin position="353"/>
        <end position="372"/>
    </location>
</feature>
<evidence type="ECO:0000313" key="8">
    <source>
        <dbReference type="Proteomes" id="UP000224044"/>
    </source>
</evidence>
<feature type="transmembrane region" description="Helical" evidence="5">
    <location>
        <begin position="408"/>
        <end position="426"/>
    </location>
</feature>
<dbReference type="EMBL" id="NUSY01000037">
    <property type="protein sequence ID" value="PHE08628.1"/>
    <property type="molecule type" value="Genomic_DNA"/>
</dbReference>
<feature type="transmembrane region" description="Helical" evidence="5">
    <location>
        <begin position="6"/>
        <end position="22"/>
    </location>
</feature>
<feature type="transmembrane region" description="Helical" evidence="5">
    <location>
        <begin position="112"/>
        <end position="134"/>
    </location>
</feature>
<comment type="subcellular location">
    <subcellularLocation>
        <location evidence="1">Membrane</location>
        <topology evidence="1">Multi-pass membrane protein</topology>
    </subcellularLocation>
</comment>
<feature type="transmembrane region" description="Helical" evidence="5">
    <location>
        <begin position="52"/>
        <end position="77"/>
    </location>
</feature>
<evidence type="ECO:0000256" key="4">
    <source>
        <dbReference type="ARBA" id="ARBA00023136"/>
    </source>
</evidence>
<feature type="transmembrane region" description="Helical" evidence="5">
    <location>
        <begin position="89"/>
        <end position="106"/>
    </location>
</feature>
<dbReference type="RefSeq" id="WP_088017957.1">
    <property type="nucleotide sequence ID" value="NZ_JABTXX010000004.1"/>
</dbReference>
<evidence type="ECO:0000256" key="2">
    <source>
        <dbReference type="ARBA" id="ARBA00022692"/>
    </source>
</evidence>
<feature type="transmembrane region" description="Helical" evidence="5">
    <location>
        <begin position="209"/>
        <end position="224"/>
    </location>
</feature>
<dbReference type="InterPro" id="IPR007016">
    <property type="entry name" value="O-antigen_ligase-rel_domated"/>
</dbReference>
<feature type="domain" description="O-antigen ligase-related" evidence="6">
    <location>
        <begin position="215"/>
        <end position="362"/>
    </location>
</feature>
<dbReference type="Pfam" id="PF04932">
    <property type="entry name" value="Wzy_C"/>
    <property type="match status" value="1"/>
</dbReference>
<evidence type="ECO:0000259" key="6">
    <source>
        <dbReference type="Pfam" id="PF04932"/>
    </source>
</evidence>
<gene>
    <name evidence="7" type="ORF">COF62_23555</name>
</gene>
<dbReference type="InterPro" id="IPR051533">
    <property type="entry name" value="WaaL-like"/>
</dbReference>
<feature type="transmembrane region" description="Helical" evidence="5">
    <location>
        <begin position="146"/>
        <end position="164"/>
    </location>
</feature>
<feature type="transmembrane region" description="Helical" evidence="5">
    <location>
        <begin position="259"/>
        <end position="277"/>
    </location>
</feature>
<reference evidence="7 8" key="1">
    <citation type="submission" date="2017-09" db="EMBL/GenBank/DDBJ databases">
        <title>Large-scale bioinformatics analysis of Bacillus genomes uncovers conserved roles of natural products in bacterial physiology.</title>
        <authorList>
            <consortium name="Agbiome Team Llc"/>
            <person name="Bleich R.M."/>
            <person name="Grubbs K.J."/>
            <person name="Santa Maria K.C."/>
            <person name="Allen S.E."/>
            <person name="Farag S."/>
            <person name="Shank E.A."/>
            <person name="Bowers A."/>
        </authorList>
    </citation>
    <scope>NUCLEOTIDE SEQUENCE [LARGE SCALE GENOMIC DNA]</scope>
    <source>
        <strain evidence="7 8">AFS042148</strain>
    </source>
</reference>
<accession>A0AAP8JVW8</accession>
<name>A0AAP8JVW8_9BACI</name>
<organism evidence="7 8">
    <name type="scientific">Bacillus toyonensis</name>
    <dbReference type="NCBI Taxonomy" id="155322"/>
    <lineage>
        <taxon>Bacteria</taxon>
        <taxon>Bacillati</taxon>
        <taxon>Bacillota</taxon>
        <taxon>Bacilli</taxon>
        <taxon>Bacillales</taxon>
        <taxon>Bacillaceae</taxon>
        <taxon>Bacillus</taxon>
        <taxon>Bacillus cereus group</taxon>
    </lineage>
</organism>
<proteinExistence type="predicted"/>
<sequence>MSERKEPSVGILIILVSLWLLVRNNIKEMFYFFILLVVSIPNNDNIKIWLKIILYNFDLTYVPLLLSFLIVSVSLLTKKMRVKILKKDIPLLILFVLIITYIFVGMNYKNQFLISDLKIYITLIFVFVTAKCLIKTKNDFYRTLKLICVGSLVYSLAVVYIYYFEMDKLYFIYGEMLQSWWGNRVTFGNTSLLIITLGLSLYFYSHNKWLYSCIIIFNVYAIYLSQNRTVILMCILSVVIFNLVRIIQSANIKILSRKIFMTMLLIIMASIFMFIFVKNESNIETNELIQRFYTQNDTLLVRNTSNEMAFNSLITNPLGQGIGKELILYNVDMSIANIGIFIDNIFATLGVKLGILGISVFCYILLSLQISLYRIYMINRKEKLYLLLFILHPPFLVITAYMNAQIIYSLPVMVFYFSTIAFLNKLGKRID</sequence>
<evidence type="ECO:0000256" key="1">
    <source>
        <dbReference type="ARBA" id="ARBA00004141"/>
    </source>
</evidence>